<evidence type="ECO:0000313" key="2">
    <source>
        <dbReference type="Proteomes" id="UP000079169"/>
    </source>
</evidence>
<name>A0A3Q0JEN6_DIACI</name>
<feature type="compositionally biased region" description="Polar residues" evidence="1">
    <location>
        <begin position="13"/>
        <end position="23"/>
    </location>
</feature>
<evidence type="ECO:0000313" key="3">
    <source>
        <dbReference type="RefSeq" id="XP_026686874.1"/>
    </source>
</evidence>
<dbReference type="AlphaFoldDB" id="A0A3Q0JEN6"/>
<dbReference type="GeneID" id="113471711"/>
<organism evidence="2 3">
    <name type="scientific">Diaphorina citri</name>
    <name type="common">Asian citrus psyllid</name>
    <dbReference type="NCBI Taxonomy" id="121845"/>
    <lineage>
        <taxon>Eukaryota</taxon>
        <taxon>Metazoa</taxon>
        <taxon>Ecdysozoa</taxon>
        <taxon>Arthropoda</taxon>
        <taxon>Hexapoda</taxon>
        <taxon>Insecta</taxon>
        <taxon>Pterygota</taxon>
        <taxon>Neoptera</taxon>
        <taxon>Paraneoptera</taxon>
        <taxon>Hemiptera</taxon>
        <taxon>Sternorrhyncha</taxon>
        <taxon>Psylloidea</taxon>
        <taxon>Psyllidae</taxon>
        <taxon>Diaphorininae</taxon>
        <taxon>Diaphorina</taxon>
    </lineage>
</organism>
<protein>
    <submittedName>
        <fullName evidence="3">Uncharacterized protein LOC113471711</fullName>
    </submittedName>
</protein>
<feature type="region of interest" description="Disordered" evidence="1">
    <location>
        <begin position="1"/>
        <end position="31"/>
    </location>
</feature>
<evidence type="ECO:0000256" key="1">
    <source>
        <dbReference type="SAM" id="MobiDB-lite"/>
    </source>
</evidence>
<dbReference type="KEGG" id="dci:113471711"/>
<dbReference type="PaxDb" id="121845-A0A3Q0JEN6"/>
<sequence length="152" mass="17091">MAPPQTAMEVVDDTSQPSSSGMNKNAKHRRAEKFRARKNIGQAKAIANRIDNSLRNPALPSPRSNVIPQVVPITFVGLPDLCNDVWFNMASRGTRNFDRWFRGLEPDFQHGLHIFKKILLYAALAKLQLAQKRDNCHPQHYGSPERTISSSA</sequence>
<proteinExistence type="predicted"/>
<gene>
    <name evidence="3" type="primary">LOC113471711</name>
</gene>
<dbReference type="RefSeq" id="XP_026686874.1">
    <property type="nucleotide sequence ID" value="XM_026831073.1"/>
</dbReference>
<keyword evidence="2" id="KW-1185">Reference proteome</keyword>
<accession>A0A3Q0JEN6</accession>
<reference evidence="3" key="1">
    <citation type="submission" date="2025-08" db="UniProtKB">
        <authorList>
            <consortium name="RefSeq"/>
        </authorList>
    </citation>
    <scope>IDENTIFICATION</scope>
</reference>
<dbReference type="Proteomes" id="UP000079169">
    <property type="component" value="Unplaced"/>
</dbReference>